<dbReference type="Pfam" id="PF17136">
    <property type="entry name" value="ribosomal_L24"/>
    <property type="match status" value="1"/>
</dbReference>
<dbReference type="AlphaFoldDB" id="A0A940DHV8"/>
<keyword evidence="3 5" id="KW-0687">Ribonucleoprotein</keyword>
<dbReference type="PROSITE" id="PS01108">
    <property type="entry name" value="RIBOSOMAL_L24"/>
    <property type="match status" value="1"/>
</dbReference>
<name>A0A940DHV8_9FIRM</name>
<dbReference type="NCBIfam" id="TIGR01079">
    <property type="entry name" value="rplX_bact"/>
    <property type="match status" value="1"/>
</dbReference>
<keyword evidence="2 5" id="KW-0689">Ribosomal protein</keyword>
<accession>A0A940DHV8</accession>
<dbReference type="HAMAP" id="MF_01326_B">
    <property type="entry name" value="Ribosomal_uL24_B"/>
    <property type="match status" value="1"/>
</dbReference>
<keyword evidence="5" id="KW-0694">RNA-binding</keyword>
<comment type="similarity">
    <text evidence="1 5 6">Belongs to the universal ribosomal protein uL24 family.</text>
</comment>
<dbReference type="InterPro" id="IPR014722">
    <property type="entry name" value="Rib_uL2_dom2"/>
</dbReference>
<comment type="caution">
    <text evidence="9">The sequence shown here is derived from an EMBL/GenBank/DDBJ whole genome shotgun (WGS) entry which is preliminary data.</text>
</comment>
<dbReference type="SMART" id="SM00739">
    <property type="entry name" value="KOW"/>
    <property type="match status" value="1"/>
</dbReference>
<dbReference type="GO" id="GO:1990904">
    <property type="term" value="C:ribonucleoprotein complex"/>
    <property type="evidence" value="ECO:0007669"/>
    <property type="project" value="UniProtKB-KW"/>
</dbReference>
<dbReference type="EMBL" id="JADINF010000064">
    <property type="protein sequence ID" value="MBO8423893.1"/>
    <property type="molecule type" value="Genomic_DNA"/>
</dbReference>
<dbReference type="GO" id="GO:0006412">
    <property type="term" value="P:translation"/>
    <property type="evidence" value="ECO:0007669"/>
    <property type="project" value="UniProtKB-UniRule"/>
</dbReference>
<dbReference type="PANTHER" id="PTHR12903">
    <property type="entry name" value="MITOCHONDRIAL RIBOSOMAL PROTEIN L24"/>
    <property type="match status" value="1"/>
</dbReference>
<comment type="function">
    <text evidence="5">One of the proteins that surrounds the polypeptide exit tunnel on the outside of the subunit.</text>
</comment>
<evidence type="ECO:0000259" key="8">
    <source>
        <dbReference type="SMART" id="SM00739"/>
    </source>
</evidence>
<proteinExistence type="inferred from homology"/>
<comment type="subunit">
    <text evidence="5">Part of the 50S ribosomal subunit.</text>
</comment>
<dbReference type="Proteomes" id="UP000727857">
    <property type="component" value="Unassembled WGS sequence"/>
</dbReference>
<dbReference type="Pfam" id="PF00467">
    <property type="entry name" value="KOW"/>
    <property type="match status" value="1"/>
</dbReference>
<dbReference type="GO" id="GO:0005840">
    <property type="term" value="C:ribosome"/>
    <property type="evidence" value="ECO:0007669"/>
    <property type="project" value="UniProtKB-KW"/>
</dbReference>
<evidence type="ECO:0000313" key="9">
    <source>
        <dbReference type="EMBL" id="MBO8423893.1"/>
    </source>
</evidence>
<evidence type="ECO:0000256" key="5">
    <source>
        <dbReference type="HAMAP-Rule" id="MF_01326"/>
    </source>
</evidence>
<feature type="domain" description="KOW" evidence="8">
    <location>
        <begin position="5"/>
        <end position="32"/>
    </location>
</feature>
<dbReference type="InterPro" id="IPR005825">
    <property type="entry name" value="Ribosomal_uL24_CS"/>
</dbReference>
<evidence type="ECO:0000256" key="4">
    <source>
        <dbReference type="ARBA" id="ARBA00035206"/>
    </source>
</evidence>
<keyword evidence="5" id="KW-0699">rRNA-binding</keyword>
<dbReference type="InterPro" id="IPR005824">
    <property type="entry name" value="KOW"/>
</dbReference>
<dbReference type="InterPro" id="IPR003256">
    <property type="entry name" value="Ribosomal_uL24"/>
</dbReference>
<gene>
    <name evidence="5" type="primary">rplX</name>
    <name evidence="9" type="ORF">IAB16_02585</name>
</gene>
<reference evidence="9" key="1">
    <citation type="submission" date="2020-10" db="EMBL/GenBank/DDBJ databases">
        <authorList>
            <person name="Gilroy R."/>
        </authorList>
    </citation>
    <scope>NUCLEOTIDE SEQUENCE</scope>
    <source>
        <strain evidence="9">517</strain>
    </source>
</reference>
<sequence>MAKLSVKKDDYVMIIAGKDKGKTAQVTAVNAEKHRVLIEGDGLLTVNTKAVKARKASDKGGLIKQPGSVDASNVMPVCSACGKPTRVGYREEDGKKVRYCKKCGATLVTKKASKAKAAKAAKSAVRKKAAPKAEATTENKEA</sequence>
<dbReference type="GO" id="GO:0019843">
    <property type="term" value="F:rRNA binding"/>
    <property type="evidence" value="ECO:0007669"/>
    <property type="project" value="UniProtKB-UniRule"/>
</dbReference>
<feature type="compositionally biased region" description="Basic residues" evidence="7">
    <location>
        <begin position="118"/>
        <end position="130"/>
    </location>
</feature>
<dbReference type="InterPro" id="IPR041988">
    <property type="entry name" value="Ribosomal_uL24_KOW"/>
</dbReference>
<organism evidence="9 10">
    <name type="scientific">Candidatus Stercoripulliclostridium pullicola</name>
    <dbReference type="NCBI Taxonomy" id="2840953"/>
    <lineage>
        <taxon>Bacteria</taxon>
        <taxon>Bacillati</taxon>
        <taxon>Bacillota</taxon>
        <taxon>Clostridia</taxon>
        <taxon>Eubacteriales</taxon>
        <taxon>Candidatus Stercoripulliclostridium</taxon>
    </lineage>
</organism>
<dbReference type="InterPro" id="IPR057264">
    <property type="entry name" value="Ribosomal_uL24_C"/>
</dbReference>
<protein>
    <recommendedName>
        <fullName evidence="4 5">Large ribosomal subunit protein uL24</fullName>
    </recommendedName>
</protein>
<dbReference type="GO" id="GO:0003735">
    <property type="term" value="F:structural constituent of ribosome"/>
    <property type="evidence" value="ECO:0007669"/>
    <property type="project" value="InterPro"/>
</dbReference>
<dbReference type="Gene3D" id="2.30.30.30">
    <property type="match status" value="1"/>
</dbReference>
<evidence type="ECO:0000313" key="10">
    <source>
        <dbReference type="Proteomes" id="UP000727857"/>
    </source>
</evidence>
<reference evidence="9" key="2">
    <citation type="journal article" date="2021" name="PeerJ">
        <title>Extensive microbial diversity within the chicken gut microbiome revealed by metagenomics and culture.</title>
        <authorList>
            <person name="Gilroy R."/>
            <person name="Ravi A."/>
            <person name="Getino M."/>
            <person name="Pursley I."/>
            <person name="Horton D.L."/>
            <person name="Alikhan N.F."/>
            <person name="Baker D."/>
            <person name="Gharbi K."/>
            <person name="Hall N."/>
            <person name="Watson M."/>
            <person name="Adriaenssens E.M."/>
            <person name="Foster-Nyarko E."/>
            <person name="Jarju S."/>
            <person name="Secka A."/>
            <person name="Antonio M."/>
            <person name="Oren A."/>
            <person name="Chaudhuri R.R."/>
            <person name="La Ragione R."/>
            <person name="Hildebrand F."/>
            <person name="Pallen M.J."/>
        </authorList>
    </citation>
    <scope>NUCLEOTIDE SEQUENCE</scope>
    <source>
        <strain evidence="9">517</strain>
    </source>
</reference>
<evidence type="ECO:0000256" key="7">
    <source>
        <dbReference type="SAM" id="MobiDB-lite"/>
    </source>
</evidence>
<feature type="region of interest" description="Disordered" evidence="7">
    <location>
        <begin position="118"/>
        <end position="142"/>
    </location>
</feature>
<comment type="function">
    <text evidence="5">One of two assembly initiator proteins, it binds directly to the 5'-end of the 23S rRNA, where it nucleates assembly of the 50S subunit.</text>
</comment>
<evidence type="ECO:0000256" key="1">
    <source>
        <dbReference type="ARBA" id="ARBA00010618"/>
    </source>
</evidence>
<evidence type="ECO:0000256" key="6">
    <source>
        <dbReference type="RuleBase" id="RU003477"/>
    </source>
</evidence>
<dbReference type="InterPro" id="IPR008991">
    <property type="entry name" value="Translation_prot_SH3-like_sf"/>
</dbReference>
<dbReference type="SUPFAM" id="SSF50104">
    <property type="entry name" value="Translation proteins SH3-like domain"/>
    <property type="match status" value="1"/>
</dbReference>
<evidence type="ECO:0000256" key="3">
    <source>
        <dbReference type="ARBA" id="ARBA00023274"/>
    </source>
</evidence>
<evidence type="ECO:0000256" key="2">
    <source>
        <dbReference type="ARBA" id="ARBA00022980"/>
    </source>
</evidence>
<dbReference type="CDD" id="cd06089">
    <property type="entry name" value="KOW_RPL26"/>
    <property type="match status" value="1"/>
</dbReference>